<keyword evidence="3" id="KW-1185">Reference proteome</keyword>
<dbReference type="AlphaFoldDB" id="A0A939D9P8"/>
<accession>A0A939D9P8</accession>
<dbReference type="SMART" id="SM00471">
    <property type="entry name" value="HDc"/>
    <property type="match status" value="1"/>
</dbReference>
<dbReference type="PANTHER" id="PTHR43155:SF2">
    <property type="entry name" value="CYCLIC DI-GMP PHOSPHODIESTERASE PA4108"/>
    <property type="match status" value="1"/>
</dbReference>
<dbReference type="Gene3D" id="1.10.3210.10">
    <property type="entry name" value="Hypothetical protein af1432"/>
    <property type="match status" value="1"/>
</dbReference>
<evidence type="ECO:0000313" key="3">
    <source>
        <dbReference type="Proteomes" id="UP000664545"/>
    </source>
</evidence>
<dbReference type="Pfam" id="PF13487">
    <property type="entry name" value="HD_5"/>
    <property type="match status" value="1"/>
</dbReference>
<protein>
    <submittedName>
        <fullName evidence="2">HD-GYP domain-containing protein</fullName>
    </submittedName>
</protein>
<sequence length="368" mass="40771">MIFVLTPQLKPGMIIGQSVMNDATVVPLLVEGQKLTLQNIKRLRSLNLPGIYIKTKYSEDIIAQGFISPELKHKVTNELKAICKSYTQSSIITPAMVTRLAEVSQSLMDYVLSKDEYLVNMVEIKTFDNYTFSHSINVATLATLIGIQLGYSRLSLQELTSAGLMHDLGKLEIPLDIINKPATLTDDEYHLVQSHPERAVRRLKTSVKISRTVLDGICSHHEKMDGSGYPLGLAGSNIPLCGRILAVADVYDALTTSRAYRPAWQTKEALEYMANCGGTHFDSDILNAFFKTVAVYPVGSMVKLNDDSIALVTKNLQGHMMRPVIRILHSIFHAPGTEISLADDPYYAALSIIKSLNADNEIPMEIFE</sequence>
<dbReference type="PANTHER" id="PTHR43155">
    <property type="entry name" value="CYCLIC DI-GMP PHOSPHODIESTERASE PA4108-RELATED"/>
    <property type="match status" value="1"/>
</dbReference>
<organism evidence="2 3">
    <name type="scientific">Clostridium aminobutyricum</name>
    <dbReference type="NCBI Taxonomy" id="33953"/>
    <lineage>
        <taxon>Bacteria</taxon>
        <taxon>Bacillati</taxon>
        <taxon>Bacillota</taxon>
        <taxon>Clostridia</taxon>
        <taxon>Eubacteriales</taxon>
        <taxon>Clostridiaceae</taxon>
        <taxon>Clostridium</taxon>
    </lineage>
</organism>
<name>A0A939D9P8_CLOAM</name>
<reference evidence="2" key="1">
    <citation type="submission" date="2021-02" db="EMBL/GenBank/DDBJ databases">
        <title>Abyssanaerobacter marinus gen.nov., sp., nov, anaerobic bacterium isolated from the Onnuri vent field of Indian Ocean and suggestion of Mogibacteriaceae fam. nov., and proposal of reclassification of ambiguous this family's genus member.</title>
        <authorList>
            <person name="Kim Y.J."/>
            <person name="Yang J.-A."/>
        </authorList>
    </citation>
    <scope>NUCLEOTIDE SEQUENCE</scope>
    <source>
        <strain evidence="2">DSM 2634</strain>
    </source>
</reference>
<proteinExistence type="predicted"/>
<gene>
    <name evidence="2" type="ORF">JYB65_11500</name>
</gene>
<dbReference type="EMBL" id="JAFJZZ010000005">
    <property type="protein sequence ID" value="MBN7773989.1"/>
    <property type="molecule type" value="Genomic_DNA"/>
</dbReference>
<dbReference type="RefSeq" id="WP_206582822.1">
    <property type="nucleotide sequence ID" value="NZ_JAFJZZ010000005.1"/>
</dbReference>
<dbReference type="InterPro" id="IPR037522">
    <property type="entry name" value="HD_GYP_dom"/>
</dbReference>
<dbReference type="InterPro" id="IPR003607">
    <property type="entry name" value="HD/PDEase_dom"/>
</dbReference>
<comment type="caution">
    <text evidence="2">The sequence shown here is derived from an EMBL/GenBank/DDBJ whole genome shotgun (WGS) entry which is preliminary data.</text>
</comment>
<evidence type="ECO:0000259" key="1">
    <source>
        <dbReference type="PROSITE" id="PS51832"/>
    </source>
</evidence>
<dbReference type="SUPFAM" id="SSF109604">
    <property type="entry name" value="HD-domain/PDEase-like"/>
    <property type="match status" value="1"/>
</dbReference>
<dbReference type="PROSITE" id="PS51832">
    <property type="entry name" value="HD_GYP"/>
    <property type="match status" value="1"/>
</dbReference>
<dbReference type="Proteomes" id="UP000664545">
    <property type="component" value="Unassembled WGS sequence"/>
</dbReference>
<dbReference type="CDD" id="cd00077">
    <property type="entry name" value="HDc"/>
    <property type="match status" value="1"/>
</dbReference>
<evidence type="ECO:0000313" key="2">
    <source>
        <dbReference type="EMBL" id="MBN7773989.1"/>
    </source>
</evidence>
<feature type="domain" description="HD-GYP" evidence="1">
    <location>
        <begin position="109"/>
        <end position="305"/>
    </location>
</feature>